<evidence type="ECO:0000259" key="18">
    <source>
        <dbReference type="Pfam" id="PF01529"/>
    </source>
</evidence>
<feature type="transmembrane region" description="Helical" evidence="17">
    <location>
        <begin position="788"/>
        <end position="809"/>
    </location>
</feature>
<dbReference type="GO" id="GO:0034355">
    <property type="term" value="P:NAD+ biosynthetic process via the salvage pathway"/>
    <property type="evidence" value="ECO:0007669"/>
    <property type="project" value="TreeGrafter"/>
</dbReference>
<keyword evidence="9 17" id="KW-1133">Transmembrane helix</keyword>
<dbReference type="GO" id="GO:0004516">
    <property type="term" value="F:nicotinate phosphoribosyltransferase activity"/>
    <property type="evidence" value="ECO:0007669"/>
    <property type="project" value="UniProtKB-UniRule"/>
</dbReference>
<protein>
    <recommendedName>
        <fullName evidence="4 15">Nicotinate phosphoribosyltransferase</fullName>
        <ecNumber evidence="4 15">6.3.4.21</ecNumber>
    </recommendedName>
</protein>
<dbReference type="InterPro" id="IPR007229">
    <property type="entry name" value="Nic_PRibTrfase-Fam"/>
</dbReference>
<comment type="subcellular location">
    <subcellularLocation>
        <location evidence="1">Membrane</location>
        <topology evidence="1">Multi-pass membrane protein</topology>
    </subcellularLocation>
</comment>
<evidence type="ECO:0000256" key="17">
    <source>
        <dbReference type="SAM" id="Phobius"/>
    </source>
</evidence>
<evidence type="ECO:0000313" key="22">
    <source>
        <dbReference type="Proteomes" id="UP000219338"/>
    </source>
</evidence>
<dbReference type="Pfam" id="PF01529">
    <property type="entry name" value="DHHC"/>
    <property type="match status" value="1"/>
</dbReference>
<comment type="function">
    <text evidence="15">Catalyzes the synthesis of beta-nicotinate D-ribonucleotide from nicotinate and 5-phospho-D-ribose 1-phosphate at the expense of ATP.</text>
</comment>
<keyword evidence="8 17" id="KW-0812">Transmembrane</keyword>
<keyword evidence="10 17" id="KW-0472">Membrane</keyword>
<evidence type="ECO:0000256" key="9">
    <source>
        <dbReference type="ARBA" id="ARBA00022989"/>
    </source>
</evidence>
<dbReference type="EC" id="6.3.4.21" evidence="4 15"/>
<feature type="compositionally biased region" description="Pro residues" evidence="16">
    <location>
        <begin position="658"/>
        <end position="671"/>
    </location>
</feature>
<evidence type="ECO:0000256" key="3">
    <source>
        <dbReference type="ARBA" id="ARBA00010897"/>
    </source>
</evidence>
<keyword evidence="11" id="KW-0564">Palmitate</keyword>
<dbReference type="InterPro" id="IPR040727">
    <property type="entry name" value="NAPRTase_N"/>
</dbReference>
<dbReference type="PROSITE" id="PS50216">
    <property type="entry name" value="DHHC"/>
    <property type="match status" value="1"/>
</dbReference>
<evidence type="ECO:0000259" key="20">
    <source>
        <dbReference type="Pfam" id="PF17767"/>
    </source>
</evidence>
<dbReference type="InterPro" id="IPR006406">
    <property type="entry name" value="Nic_PRibTrfase"/>
</dbReference>
<evidence type="ECO:0000256" key="15">
    <source>
        <dbReference type="RuleBase" id="RU003838"/>
    </source>
</evidence>
<dbReference type="Gene3D" id="3.20.140.10">
    <property type="entry name" value="nicotinate phosphoribosyltransferase"/>
    <property type="match status" value="1"/>
</dbReference>
<evidence type="ECO:0000256" key="2">
    <source>
        <dbReference type="ARBA" id="ARBA00004952"/>
    </source>
</evidence>
<feature type="compositionally biased region" description="Basic and acidic residues" evidence="16">
    <location>
        <begin position="633"/>
        <end position="649"/>
    </location>
</feature>
<evidence type="ECO:0000256" key="16">
    <source>
        <dbReference type="SAM" id="MobiDB-lite"/>
    </source>
</evidence>
<keyword evidence="22" id="KW-1185">Reference proteome</keyword>
<dbReference type="NCBIfam" id="TIGR01514">
    <property type="entry name" value="NAPRTase"/>
    <property type="match status" value="1"/>
</dbReference>
<comment type="catalytic activity">
    <reaction evidence="13">
        <text>L-cysteinyl-[protein] + hexadecanoyl-CoA = S-hexadecanoyl-L-cysteinyl-[protein] + CoA</text>
        <dbReference type="Rhea" id="RHEA:36683"/>
        <dbReference type="Rhea" id="RHEA-COMP:10131"/>
        <dbReference type="Rhea" id="RHEA-COMP:11032"/>
        <dbReference type="ChEBI" id="CHEBI:29950"/>
        <dbReference type="ChEBI" id="CHEBI:57287"/>
        <dbReference type="ChEBI" id="CHEBI:57379"/>
        <dbReference type="ChEBI" id="CHEBI:74151"/>
        <dbReference type="EC" id="2.3.1.225"/>
    </reaction>
</comment>
<gene>
    <name evidence="21" type="ORF">ARMOST_03322</name>
</gene>
<dbReference type="PANTHER" id="PTHR11098">
    <property type="entry name" value="NICOTINATE PHOSPHORIBOSYLTRANSFERASE"/>
    <property type="match status" value="1"/>
</dbReference>
<reference evidence="22" key="1">
    <citation type="journal article" date="2017" name="Nat. Ecol. Evol.">
        <title>Genome expansion and lineage-specific genetic innovations in the forest pathogenic fungi Armillaria.</title>
        <authorList>
            <person name="Sipos G."/>
            <person name="Prasanna A.N."/>
            <person name="Walter M.C."/>
            <person name="O'Connor E."/>
            <person name="Balint B."/>
            <person name="Krizsan K."/>
            <person name="Kiss B."/>
            <person name="Hess J."/>
            <person name="Varga T."/>
            <person name="Slot J."/>
            <person name="Riley R."/>
            <person name="Boka B."/>
            <person name="Rigling D."/>
            <person name="Barry K."/>
            <person name="Lee J."/>
            <person name="Mihaltcheva S."/>
            <person name="LaButti K."/>
            <person name="Lipzen A."/>
            <person name="Waldron R."/>
            <person name="Moloney N.M."/>
            <person name="Sperisen C."/>
            <person name="Kredics L."/>
            <person name="Vagvoelgyi C."/>
            <person name="Patrignani A."/>
            <person name="Fitzpatrick D."/>
            <person name="Nagy I."/>
            <person name="Doyle S."/>
            <person name="Anderson J.B."/>
            <person name="Grigoriev I.V."/>
            <person name="Gueldener U."/>
            <person name="Muensterkoetter M."/>
            <person name="Nagy L.G."/>
        </authorList>
    </citation>
    <scope>NUCLEOTIDE SEQUENCE [LARGE SCALE GENOMIC DNA]</scope>
    <source>
        <strain evidence="22">C18/9</strain>
    </source>
</reference>
<organism evidence="21 22">
    <name type="scientific">Armillaria ostoyae</name>
    <name type="common">Armillaria root rot fungus</name>
    <dbReference type="NCBI Taxonomy" id="47428"/>
    <lineage>
        <taxon>Eukaryota</taxon>
        <taxon>Fungi</taxon>
        <taxon>Dikarya</taxon>
        <taxon>Basidiomycota</taxon>
        <taxon>Agaricomycotina</taxon>
        <taxon>Agaricomycetes</taxon>
        <taxon>Agaricomycetidae</taxon>
        <taxon>Agaricales</taxon>
        <taxon>Marasmiineae</taxon>
        <taxon>Physalacriaceae</taxon>
        <taxon>Armillaria</taxon>
    </lineage>
</organism>
<proteinExistence type="inferred from homology"/>
<evidence type="ECO:0000256" key="13">
    <source>
        <dbReference type="ARBA" id="ARBA00048048"/>
    </source>
</evidence>
<dbReference type="Proteomes" id="UP000219338">
    <property type="component" value="Unassembled WGS sequence"/>
</dbReference>
<dbReference type="InterPro" id="IPR041525">
    <property type="entry name" value="N/Namide_PRibTrfase"/>
</dbReference>
<evidence type="ECO:0000256" key="10">
    <source>
        <dbReference type="ARBA" id="ARBA00023136"/>
    </source>
</evidence>
<dbReference type="InterPro" id="IPR036068">
    <property type="entry name" value="Nicotinate_pribotase-like_C"/>
</dbReference>
<dbReference type="GO" id="GO:0019706">
    <property type="term" value="F:protein-cysteine S-palmitoyltransferase activity"/>
    <property type="evidence" value="ECO:0007669"/>
    <property type="project" value="UniProtKB-EC"/>
</dbReference>
<evidence type="ECO:0000256" key="6">
    <source>
        <dbReference type="ARBA" id="ARBA00022598"/>
    </source>
</evidence>
<evidence type="ECO:0000256" key="1">
    <source>
        <dbReference type="ARBA" id="ARBA00004141"/>
    </source>
</evidence>
<feature type="domain" description="Nicotinate/nicotinamide phosphoribosyltransferase" evidence="19">
    <location>
        <begin position="174"/>
        <end position="415"/>
    </location>
</feature>
<comment type="PTM">
    <text evidence="15">Transiently phosphorylated on a His residue during the reaction cycle. Phosphorylation strongly increases the affinity for substrates and increases the rate of nicotinate D-ribonucleotide production. Dephosphorylation regenerates the low-affinity form of the enzyme, leading to product release.</text>
</comment>
<dbReference type="GO" id="GO:0005829">
    <property type="term" value="C:cytosol"/>
    <property type="evidence" value="ECO:0007669"/>
    <property type="project" value="TreeGrafter"/>
</dbReference>
<dbReference type="EMBL" id="FUEG01000002">
    <property type="protein sequence ID" value="SJL00011.1"/>
    <property type="molecule type" value="Genomic_DNA"/>
</dbReference>
<dbReference type="Pfam" id="PF04095">
    <property type="entry name" value="NAPRTase"/>
    <property type="match status" value="1"/>
</dbReference>
<feature type="domain" description="Nicotinate phosphoribosyltransferase N-terminal" evidence="20">
    <location>
        <begin position="13"/>
        <end position="140"/>
    </location>
</feature>
<dbReference type="OrthoDB" id="193380at2759"/>
<keyword evidence="7 15" id="KW-0662">Pyridine nucleotide biosynthesis</keyword>
<dbReference type="UniPathway" id="UPA00253">
    <property type="reaction ID" value="UER00457"/>
</dbReference>
<dbReference type="AlphaFoldDB" id="A0A284QUE2"/>
<keyword evidence="6 15" id="KW-0436">Ligase</keyword>
<feature type="transmembrane region" description="Helical" evidence="17">
    <location>
        <begin position="517"/>
        <end position="539"/>
    </location>
</feature>
<evidence type="ECO:0000256" key="11">
    <source>
        <dbReference type="ARBA" id="ARBA00023139"/>
    </source>
</evidence>
<evidence type="ECO:0000256" key="7">
    <source>
        <dbReference type="ARBA" id="ARBA00022642"/>
    </source>
</evidence>
<evidence type="ECO:0000256" key="8">
    <source>
        <dbReference type="ARBA" id="ARBA00022692"/>
    </source>
</evidence>
<dbReference type="InterPro" id="IPR001594">
    <property type="entry name" value="Palmitoyltrfase_DHHC"/>
</dbReference>
<dbReference type="Pfam" id="PF17767">
    <property type="entry name" value="NAPRTase_N"/>
    <property type="match status" value="1"/>
</dbReference>
<comment type="pathway">
    <text evidence="2 15">Cofactor biosynthesis; NAD(+) biosynthesis; nicotinate D-ribonucleotide from nicotinate: step 1/1.</text>
</comment>
<evidence type="ECO:0000259" key="19">
    <source>
        <dbReference type="Pfam" id="PF04095"/>
    </source>
</evidence>
<evidence type="ECO:0000313" key="21">
    <source>
        <dbReference type="EMBL" id="SJL00011.1"/>
    </source>
</evidence>
<evidence type="ECO:0000256" key="4">
    <source>
        <dbReference type="ARBA" id="ARBA00013236"/>
    </source>
</evidence>
<dbReference type="SUPFAM" id="SSF51690">
    <property type="entry name" value="Nicotinate/Quinolinate PRTase C-terminal domain-like"/>
    <property type="match status" value="1"/>
</dbReference>
<feature type="domain" description="Palmitoyltransferase DHHC" evidence="18">
    <location>
        <begin position="708"/>
        <end position="825"/>
    </location>
</feature>
<comment type="catalytic activity">
    <reaction evidence="14 15">
        <text>5-phospho-alpha-D-ribose 1-diphosphate + nicotinate + ATP + H2O = nicotinate beta-D-ribonucleotide + ADP + phosphate + diphosphate</text>
        <dbReference type="Rhea" id="RHEA:36163"/>
        <dbReference type="ChEBI" id="CHEBI:15377"/>
        <dbReference type="ChEBI" id="CHEBI:30616"/>
        <dbReference type="ChEBI" id="CHEBI:32544"/>
        <dbReference type="ChEBI" id="CHEBI:33019"/>
        <dbReference type="ChEBI" id="CHEBI:43474"/>
        <dbReference type="ChEBI" id="CHEBI:57502"/>
        <dbReference type="ChEBI" id="CHEBI:58017"/>
        <dbReference type="ChEBI" id="CHEBI:456216"/>
        <dbReference type="EC" id="6.3.4.21"/>
    </reaction>
</comment>
<comment type="similarity">
    <text evidence="3 15">Belongs to the NAPRTase family.</text>
</comment>
<feature type="transmembrane region" description="Helical" evidence="17">
    <location>
        <begin position="756"/>
        <end position="776"/>
    </location>
</feature>
<name>A0A284QUE2_ARMOS</name>
<keyword evidence="12" id="KW-0449">Lipoprotein</keyword>
<dbReference type="GO" id="GO:0016020">
    <property type="term" value="C:membrane"/>
    <property type="evidence" value="ECO:0007669"/>
    <property type="project" value="UniProtKB-SubCell"/>
</dbReference>
<evidence type="ECO:0000256" key="12">
    <source>
        <dbReference type="ARBA" id="ARBA00023288"/>
    </source>
</evidence>
<evidence type="ECO:0000256" key="14">
    <source>
        <dbReference type="ARBA" id="ARBA00048668"/>
    </source>
</evidence>
<dbReference type="PANTHER" id="PTHR11098:SF1">
    <property type="entry name" value="NICOTINATE PHOSPHORIBOSYLTRANSFERASE"/>
    <property type="match status" value="1"/>
</dbReference>
<dbReference type="STRING" id="47428.A0A284QUE2"/>
<keyword evidence="5" id="KW-0597">Phosphoprotein</keyword>
<sequence>MAPADISVPTSILDTDLYKLTMQAAVLHHFPTVPAVYKFTLRDKQISFTPHFVDILNGVVSHFTDITLQPAEREWLQSACPYFTPEYLDYLSAYRFKPEQVQITFVPYTDNSERGTIDIVMSGPWVETILWEVPILACISETYYNTIEEDWNYDGQEDIAYSKAKALQEGGCVYMEFGTRRRRTFHAQDIMVGALVRASTEMQSGGRLMGTSNVHFAHKYNVAPMGTIAHEWFMGVAALKGYETANSLALELWEQSFPDSRALIALTDTFSTGAFFKSFVQVPDLARRWTGLRQDSGDPFTFSPRAKAVYEKLGIDHHTKTITFSDGLDVEKALKLQKQSEEIGFKGSFAVSYNRSRLHKFLDAASFGIGTFLSNDFCKASSGGKEKSKAMNMVIKLASVDGKPCVKISDDLTKVCALISRRLPGVNDMGHRILETKRRLDTFGWTICTLRLCEWMSSLVAPYRPDIRAYSGSQAKQNQTHPDICARMSPSICRVVEDAKYQTREKRAARQAKKQPWIVLKLMVFITTGIMIYTAYVYIGRFCVPGIRREHARDAGGILPVVPLDAMGVVIVSPGYARDHVPRSPQPPPLPQTPFVPPMRPFIGSNVDVESGAMGNPARTTNDTIGGPAYEDMQIHDPRPVHDNDETHEGVTYNNYAHPPPLQAPTSPPPQSDGNWAEDKDLDFRIRMSMMHVERRPPMNPVLLPAYRYCTKDELVKPHRAHHCSTCGTCVLKYDHHCPWIGQCVGARNHKFFINFNQATAIFAAYTFATLLTYNIRVGTATGGDLDVQQVVIIALSGLFFIFTITLFISHVRLLYLSQTTVEAMYDRSMKEREGHVLNDAFGLCGFIQKIRMQRSWDAEWGRIGREGNLWWLGSGRKGWEDVMGDWWVGWIFPVGRGLSDGLNYTANPRFDEAGRWRRRKEWPVGLQ</sequence>
<dbReference type="SUPFAM" id="SSF54675">
    <property type="entry name" value="Nicotinate/Quinolinate PRTase N-terminal domain-like"/>
    <property type="match status" value="1"/>
</dbReference>
<evidence type="ECO:0000256" key="5">
    <source>
        <dbReference type="ARBA" id="ARBA00022553"/>
    </source>
</evidence>
<accession>A0A284QUE2</accession>
<feature type="region of interest" description="Disordered" evidence="16">
    <location>
        <begin position="606"/>
        <end position="677"/>
    </location>
</feature>